<reference evidence="2" key="1">
    <citation type="submission" date="2020-10" db="EMBL/GenBank/DDBJ databases">
        <authorList>
            <person name="Gilroy R."/>
        </authorList>
    </citation>
    <scope>NUCLEOTIDE SEQUENCE</scope>
    <source>
        <strain evidence="2">ChiBcec2-4451</strain>
    </source>
</reference>
<organism evidence="2 3">
    <name type="scientific">Candidatus Pullilachnospira stercoravium</name>
    <dbReference type="NCBI Taxonomy" id="2840913"/>
    <lineage>
        <taxon>Bacteria</taxon>
        <taxon>Bacillati</taxon>
        <taxon>Bacillota</taxon>
        <taxon>Clostridia</taxon>
        <taxon>Lachnospirales</taxon>
        <taxon>Lachnospiraceae</taxon>
        <taxon>Lachnospiraceae incertae sedis</taxon>
        <taxon>Candidatus Pullilachnospira</taxon>
    </lineage>
</organism>
<comment type="caution">
    <text evidence="2">The sequence shown here is derived from an EMBL/GenBank/DDBJ whole genome shotgun (WGS) entry which is preliminary data.</text>
</comment>
<dbReference type="PROSITE" id="PS51257">
    <property type="entry name" value="PROKAR_LIPOPROTEIN"/>
    <property type="match status" value="1"/>
</dbReference>
<dbReference type="SUPFAM" id="SSF53850">
    <property type="entry name" value="Periplasmic binding protein-like II"/>
    <property type="match status" value="1"/>
</dbReference>
<dbReference type="AlphaFoldDB" id="A0A9D1NVT9"/>
<evidence type="ECO:0000313" key="3">
    <source>
        <dbReference type="Proteomes" id="UP000886723"/>
    </source>
</evidence>
<accession>A0A9D1NVT9</accession>
<proteinExistence type="predicted"/>
<protein>
    <submittedName>
        <fullName evidence="2">Extracellular solute-binding protein</fullName>
    </submittedName>
</protein>
<feature type="signal peptide" evidence="1">
    <location>
        <begin position="1"/>
        <end position="23"/>
    </location>
</feature>
<keyword evidence="1" id="KW-0732">Signal</keyword>
<gene>
    <name evidence="2" type="ORF">IAA63_12005</name>
</gene>
<reference evidence="2" key="2">
    <citation type="journal article" date="2021" name="PeerJ">
        <title>Extensive microbial diversity within the chicken gut microbiome revealed by metagenomics and culture.</title>
        <authorList>
            <person name="Gilroy R."/>
            <person name="Ravi A."/>
            <person name="Getino M."/>
            <person name="Pursley I."/>
            <person name="Horton D.L."/>
            <person name="Alikhan N.F."/>
            <person name="Baker D."/>
            <person name="Gharbi K."/>
            <person name="Hall N."/>
            <person name="Watson M."/>
            <person name="Adriaenssens E.M."/>
            <person name="Foster-Nyarko E."/>
            <person name="Jarju S."/>
            <person name="Secka A."/>
            <person name="Antonio M."/>
            <person name="Oren A."/>
            <person name="Chaudhuri R.R."/>
            <person name="La Ragione R."/>
            <person name="Hildebrand F."/>
            <person name="Pallen M.J."/>
        </authorList>
    </citation>
    <scope>NUCLEOTIDE SEQUENCE</scope>
    <source>
        <strain evidence="2">ChiBcec2-4451</strain>
    </source>
</reference>
<name>A0A9D1NVT9_9FIRM</name>
<sequence length="439" mass="49868">MKEYRKRLYLSVLGMLISLTAGCQTSGSLSGEVKQTNASLSIDVLKDELIYWEPVIQEFQKRYPDVQVEICSYSAEEMVETASKRETELMAGEGKDIYLSIESSGFDFYKVQQSGVFADLYPFFQEESGFSEENYIAGMFDLFENEETCCMVPTQAIFSACVTTKTINEEIPVPLNELEDYQDFVRDKMYFVKQYPDRKDLPAESDSGEYNARWGVAIQDGKKSFEQLFQSDFWKMEQQLTRHRRKSDSDTIPMDWAHMEEFQKNISGYMEKKRYMCLDAQVDLAFQLYCQLGGKDKAVIASVPDVSGNTVVYPAACVAVSQNSPNKENAFRLLKIMLEEEFQKRNGGSVVKEYLTGEAWKDAYGQENLLIQGVACPGVDEETIDSLAGHFRNGTMAGGLLTSTKEKYSECMEGYYAGEKPLEACAEEFLSYLNIYCSE</sequence>
<dbReference type="Gene3D" id="3.40.190.10">
    <property type="entry name" value="Periplasmic binding protein-like II"/>
    <property type="match status" value="1"/>
</dbReference>
<dbReference type="Proteomes" id="UP000886723">
    <property type="component" value="Unassembled WGS sequence"/>
</dbReference>
<feature type="chain" id="PRO_5038778447" evidence="1">
    <location>
        <begin position="24"/>
        <end position="439"/>
    </location>
</feature>
<evidence type="ECO:0000313" key="2">
    <source>
        <dbReference type="EMBL" id="HIV13847.1"/>
    </source>
</evidence>
<evidence type="ECO:0000256" key="1">
    <source>
        <dbReference type="SAM" id="SignalP"/>
    </source>
</evidence>
<dbReference type="EMBL" id="DVON01000255">
    <property type="protein sequence ID" value="HIV13847.1"/>
    <property type="molecule type" value="Genomic_DNA"/>
</dbReference>